<evidence type="ECO:0000256" key="1">
    <source>
        <dbReference type="SAM" id="MobiDB-lite"/>
    </source>
</evidence>
<dbReference type="EMBL" id="JARJCN010000079">
    <property type="protein sequence ID" value="KAJ7076651.1"/>
    <property type="molecule type" value="Genomic_DNA"/>
</dbReference>
<keyword evidence="3" id="KW-1185">Reference proteome</keyword>
<evidence type="ECO:0000313" key="2">
    <source>
        <dbReference type="EMBL" id="KAJ7076651.1"/>
    </source>
</evidence>
<feature type="region of interest" description="Disordered" evidence="1">
    <location>
        <begin position="25"/>
        <end position="62"/>
    </location>
</feature>
<accession>A0AAD6TT09</accession>
<evidence type="ECO:0000313" key="3">
    <source>
        <dbReference type="Proteomes" id="UP001222325"/>
    </source>
</evidence>
<name>A0AAD6TT09_9AGAR</name>
<proteinExistence type="predicted"/>
<gene>
    <name evidence="2" type="ORF">B0H15DRAFT_578027</name>
</gene>
<sequence>MLLFTIGACSRRFWMRQAHRIRNRWPTANSTPSSASRRSLRSRDSPPPARRPSLRPMTVGRRTSPLFDGVALLARQRSDPSSWLLLSPEDDRSCPRLRSDRPSWSLRARLIGLPSWRCRARVPGASLGCKGDWDESSNHREATKTLLLRRVSVPSCVVLSDMAPLIRSGSIRAIHVRWIHPAASRSAHHASTLSASVPATLEPIAGRHLYVYTRFPTPRTSSHRSCFLPGSGRRGRMSSGACAQTS</sequence>
<feature type="region of interest" description="Disordered" evidence="1">
    <location>
        <begin position="219"/>
        <end position="246"/>
    </location>
</feature>
<reference evidence="2" key="1">
    <citation type="submission" date="2023-03" db="EMBL/GenBank/DDBJ databases">
        <title>Massive genome expansion in bonnet fungi (Mycena s.s.) driven by repeated elements and novel gene families across ecological guilds.</title>
        <authorList>
            <consortium name="Lawrence Berkeley National Laboratory"/>
            <person name="Harder C.B."/>
            <person name="Miyauchi S."/>
            <person name="Viragh M."/>
            <person name="Kuo A."/>
            <person name="Thoen E."/>
            <person name="Andreopoulos B."/>
            <person name="Lu D."/>
            <person name="Skrede I."/>
            <person name="Drula E."/>
            <person name="Henrissat B."/>
            <person name="Morin E."/>
            <person name="Kohler A."/>
            <person name="Barry K."/>
            <person name="LaButti K."/>
            <person name="Morin E."/>
            <person name="Salamov A."/>
            <person name="Lipzen A."/>
            <person name="Mereny Z."/>
            <person name="Hegedus B."/>
            <person name="Baldrian P."/>
            <person name="Stursova M."/>
            <person name="Weitz H."/>
            <person name="Taylor A."/>
            <person name="Grigoriev I.V."/>
            <person name="Nagy L.G."/>
            <person name="Martin F."/>
            <person name="Kauserud H."/>
        </authorList>
    </citation>
    <scope>NUCLEOTIDE SEQUENCE</scope>
    <source>
        <strain evidence="2">CBHHK173m</strain>
    </source>
</reference>
<organism evidence="2 3">
    <name type="scientific">Mycena belliarum</name>
    <dbReference type="NCBI Taxonomy" id="1033014"/>
    <lineage>
        <taxon>Eukaryota</taxon>
        <taxon>Fungi</taxon>
        <taxon>Dikarya</taxon>
        <taxon>Basidiomycota</taxon>
        <taxon>Agaricomycotina</taxon>
        <taxon>Agaricomycetes</taxon>
        <taxon>Agaricomycetidae</taxon>
        <taxon>Agaricales</taxon>
        <taxon>Marasmiineae</taxon>
        <taxon>Mycenaceae</taxon>
        <taxon>Mycena</taxon>
    </lineage>
</organism>
<protein>
    <submittedName>
        <fullName evidence="2">Uncharacterized protein</fullName>
    </submittedName>
</protein>
<comment type="caution">
    <text evidence="2">The sequence shown here is derived from an EMBL/GenBank/DDBJ whole genome shotgun (WGS) entry which is preliminary data.</text>
</comment>
<dbReference type="AlphaFoldDB" id="A0AAD6TT09"/>
<dbReference type="Proteomes" id="UP001222325">
    <property type="component" value="Unassembled WGS sequence"/>
</dbReference>